<name>A0AAX4PB22_9CHLO</name>
<evidence type="ECO:0000256" key="2">
    <source>
        <dbReference type="ARBA" id="ARBA00022741"/>
    </source>
</evidence>
<dbReference type="InterPro" id="IPR027417">
    <property type="entry name" value="P-loop_NTPase"/>
</dbReference>
<gene>
    <name evidence="7" type="ORF">HKI87_07g48290</name>
</gene>
<dbReference type="PROSITE" id="PS51882">
    <property type="entry name" value="G_ALPHA"/>
    <property type="match status" value="1"/>
</dbReference>
<keyword evidence="6" id="KW-0460">Magnesium</keyword>
<keyword evidence="1 6" id="KW-0479">Metal-binding</keyword>
<feature type="binding site" evidence="5">
    <location>
        <begin position="154"/>
        <end position="160"/>
    </location>
    <ligand>
        <name>GTP</name>
        <dbReference type="ChEBI" id="CHEBI:37565"/>
    </ligand>
</feature>
<dbReference type="Gene3D" id="1.10.400.10">
    <property type="entry name" value="GI Alpha 1, domain 2-like"/>
    <property type="match status" value="1"/>
</dbReference>
<evidence type="ECO:0000256" key="4">
    <source>
        <dbReference type="ARBA" id="ARBA00023224"/>
    </source>
</evidence>
<dbReference type="SUPFAM" id="SSF47895">
    <property type="entry name" value="Transducin (alpha subunit), insertion domain"/>
    <property type="match status" value="1"/>
</dbReference>
<dbReference type="GO" id="GO:0005834">
    <property type="term" value="C:heterotrimeric G-protein complex"/>
    <property type="evidence" value="ECO:0007669"/>
    <property type="project" value="TreeGrafter"/>
</dbReference>
<keyword evidence="4" id="KW-0807">Transducer</keyword>
<reference evidence="7 8" key="1">
    <citation type="submission" date="2024-03" db="EMBL/GenBank/DDBJ databases">
        <title>Complete genome sequence of the green alga Chloropicon roscoffensis RCC1871.</title>
        <authorList>
            <person name="Lemieux C."/>
            <person name="Pombert J.-F."/>
            <person name="Otis C."/>
            <person name="Turmel M."/>
        </authorList>
    </citation>
    <scope>NUCLEOTIDE SEQUENCE [LARGE SCALE GENOMIC DNA]</scope>
    <source>
        <strain evidence="7 8">RCC1871</strain>
    </source>
</reference>
<dbReference type="PANTHER" id="PTHR10218:SF302">
    <property type="entry name" value="GUANINE NUCLEOTIDE-BINDING PROTEIN ALPHA-5 SUBUNIT"/>
    <property type="match status" value="1"/>
</dbReference>
<dbReference type="Gene3D" id="3.40.50.300">
    <property type="entry name" value="P-loop containing nucleotide triphosphate hydrolases"/>
    <property type="match status" value="1"/>
</dbReference>
<dbReference type="GO" id="GO:0007188">
    <property type="term" value="P:adenylate cyclase-modulating G protein-coupled receptor signaling pathway"/>
    <property type="evidence" value="ECO:0007669"/>
    <property type="project" value="TreeGrafter"/>
</dbReference>
<accession>A0AAX4PB22</accession>
<dbReference type="GO" id="GO:0001664">
    <property type="term" value="F:G protein-coupled receptor binding"/>
    <property type="evidence" value="ECO:0007669"/>
    <property type="project" value="TreeGrafter"/>
</dbReference>
<dbReference type="EMBL" id="CP151507">
    <property type="protein sequence ID" value="WZN63281.1"/>
    <property type="molecule type" value="Genomic_DNA"/>
</dbReference>
<dbReference type="GO" id="GO:0046872">
    <property type="term" value="F:metal ion binding"/>
    <property type="evidence" value="ECO:0007669"/>
    <property type="project" value="UniProtKB-KW"/>
</dbReference>
<evidence type="ECO:0000313" key="8">
    <source>
        <dbReference type="Proteomes" id="UP001472866"/>
    </source>
</evidence>
<dbReference type="GO" id="GO:0003924">
    <property type="term" value="F:GTPase activity"/>
    <property type="evidence" value="ECO:0007669"/>
    <property type="project" value="InterPro"/>
</dbReference>
<evidence type="ECO:0000313" key="7">
    <source>
        <dbReference type="EMBL" id="WZN63281.1"/>
    </source>
</evidence>
<protein>
    <submittedName>
        <fullName evidence="7">Alpha subunit of guanine nucleotide-binding protein</fullName>
    </submittedName>
</protein>
<evidence type="ECO:0000256" key="6">
    <source>
        <dbReference type="PIRSR" id="PIRSR601019-2"/>
    </source>
</evidence>
<dbReference type="GO" id="GO:0005525">
    <property type="term" value="F:GTP binding"/>
    <property type="evidence" value="ECO:0007669"/>
    <property type="project" value="UniProtKB-KW"/>
</dbReference>
<feature type="binding site" evidence="5">
    <location>
        <begin position="179"/>
        <end position="183"/>
    </location>
    <ligand>
        <name>GTP</name>
        <dbReference type="ChEBI" id="CHEBI:37565"/>
    </ligand>
</feature>
<dbReference type="Proteomes" id="UP001472866">
    <property type="component" value="Chromosome 07"/>
</dbReference>
<keyword evidence="2 5" id="KW-0547">Nucleotide-binding</keyword>
<dbReference type="InterPro" id="IPR001019">
    <property type="entry name" value="Gprotein_alpha_su"/>
</dbReference>
<dbReference type="InterPro" id="IPR011025">
    <property type="entry name" value="GproteinA_insert"/>
</dbReference>
<dbReference type="GO" id="GO:0031683">
    <property type="term" value="F:G-protein beta/gamma-subunit complex binding"/>
    <property type="evidence" value="ECO:0007669"/>
    <property type="project" value="InterPro"/>
</dbReference>
<evidence type="ECO:0000256" key="5">
    <source>
        <dbReference type="PIRSR" id="PIRSR601019-1"/>
    </source>
</evidence>
<evidence type="ECO:0000256" key="1">
    <source>
        <dbReference type="ARBA" id="ARBA00022723"/>
    </source>
</evidence>
<proteinExistence type="predicted"/>
<dbReference type="PANTHER" id="PTHR10218">
    <property type="entry name" value="GTP-BINDING PROTEIN ALPHA SUBUNIT"/>
    <property type="match status" value="1"/>
</dbReference>
<feature type="binding site" evidence="6">
    <location>
        <position position="28"/>
    </location>
    <ligand>
        <name>Mg(2+)</name>
        <dbReference type="ChEBI" id="CHEBI:18420"/>
    </ligand>
</feature>
<organism evidence="7 8">
    <name type="scientific">Chloropicon roscoffensis</name>
    <dbReference type="NCBI Taxonomy" id="1461544"/>
    <lineage>
        <taxon>Eukaryota</taxon>
        <taxon>Viridiplantae</taxon>
        <taxon>Chlorophyta</taxon>
        <taxon>Chloropicophyceae</taxon>
        <taxon>Chloropicales</taxon>
        <taxon>Chloropicaceae</taxon>
        <taxon>Chloropicon</taxon>
    </lineage>
</organism>
<dbReference type="AlphaFoldDB" id="A0AAX4PB22"/>
<dbReference type="Pfam" id="PF00503">
    <property type="entry name" value="G-alpha"/>
    <property type="match status" value="1"/>
</dbReference>
<keyword evidence="3 5" id="KW-0342">GTP-binding</keyword>
<dbReference type="SMART" id="SM00275">
    <property type="entry name" value="G_alpha"/>
    <property type="match status" value="1"/>
</dbReference>
<feature type="binding site" evidence="5">
    <location>
        <begin position="248"/>
        <end position="251"/>
    </location>
    <ligand>
        <name>GTP</name>
        <dbReference type="ChEBI" id="CHEBI:37565"/>
    </ligand>
</feature>
<keyword evidence="8" id="KW-1185">Reference proteome</keyword>
<sequence length="334" mass="37543">MGCGSSSSAGPKASIRVLLLGGGGCGKTTFVKQMKLNYRGGFSINETNEVKQKLRSNILQRLVKSLNDIESVSDESQQAVELLRKAASQEYEFMSENGEHYEQLAKAVVLACDLEEIQEYKAENYFLSPWDFDLFDSAQRIFAKGYEPSHTDILMCRSPTTGLHEYSFSVDSLDLIFIDVGGQRKERATWAKAMENIGAVIYVASLAEYGQHLEEDNVKDRMVESLELFQRVFHSPKLAAIPTVLLLNKFDLLEQKLQMTPLTSVFADYDGPNEVEPAYEFISKKFIERMMLKPSTKDFVCQRVSAIDQGNFMKVFQVIKAMLISSSLRESGLG</sequence>
<feature type="binding site" evidence="6">
    <location>
        <position position="160"/>
    </location>
    <ligand>
        <name>Mg(2+)</name>
        <dbReference type="ChEBI" id="CHEBI:18420"/>
    </ligand>
</feature>
<evidence type="ECO:0000256" key="3">
    <source>
        <dbReference type="ARBA" id="ARBA00023134"/>
    </source>
</evidence>
<feature type="binding site" evidence="5">
    <location>
        <position position="306"/>
    </location>
    <ligand>
        <name>GTP</name>
        <dbReference type="ChEBI" id="CHEBI:37565"/>
    </ligand>
</feature>
<dbReference type="FunFam" id="3.40.50.300:FF:000692">
    <property type="entry name" value="Guanine nucleotide-binding protein subunit alpha"/>
    <property type="match status" value="1"/>
</dbReference>
<dbReference type="GO" id="GO:0005737">
    <property type="term" value="C:cytoplasm"/>
    <property type="evidence" value="ECO:0007669"/>
    <property type="project" value="TreeGrafter"/>
</dbReference>
<dbReference type="PRINTS" id="PR00318">
    <property type="entry name" value="GPROTEINA"/>
</dbReference>
<dbReference type="SUPFAM" id="SSF52540">
    <property type="entry name" value="P-loop containing nucleoside triphosphate hydrolases"/>
    <property type="match status" value="1"/>
</dbReference>